<evidence type="ECO:0000259" key="14">
    <source>
        <dbReference type="PROSITE" id="PS50847"/>
    </source>
</evidence>
<feature type="compositionally biased region" description="Low complexity" evidence="12">
    <location>
        <begin position="137"/>
        <end position="174"/>
    </location>
</feature>
<feature type="binding site" evidence="8">
    <location>
        <position position="595"/>
    </location>
    <ligand>
        <name>substrate</name>
    </ligand>
</feature>
<evidence type="ECO:0000256" key="7">
    <source>
        <dbReference type="PIRSR" id="PIRSR603469-1"/>
    </source>
</evidence>
<dbReference type="CAZy" id="GH68">
    <property type="family name" value="Glycoside Hydrolase Family 68"/>
</dbReference>
<feature type="compositionally biased region" description="Polar residues" evidence="12">
    <location>
        <begin position="121"/>
        <end position="136"/>
    </location>
</feature>
<evidence type="ECO:0000256" key="11">
    <source>
        <dbReference type="RuleBase" id="RU361220"/>
    </source>
</evidence>
<evidence type="ECO:0000256" key="4">
    <source>
        <dbReference type="ARBA" id="ARBA00022729"/>
    </source>
</evidence>
<keyword evidence="4" id="KW-0732">Signal</keyword>
<dbReference type="InterPro" id="IPR019931">
    <property type="entry name" value="LPXTG_anchor"/>
</dbReference>
<keyword evidence="13" id="KW-0472">Membrane</keyword>
<dbReference type="EMBL" id="GQ466164">
    <property type="protein sequence ID" value="ADB27748.1"/>
    <property type="molecule type" value="Genomic_DNA"/>
</dbReference>
<feature type="active site" description="Proton donor/acceptor" evidence="7">
    <location>
        <position position="577"/>
    </location>
</feature>
<comment type="cofactor">
    <cofactor evidence="9">
        <name>Ca(2+)</name>
        <dbReference type="ChEBI" id="CHEBI:29108"/>
    </cofactor>
</comment>
<comment type="similarity">
    <text evidence="1 11">Belongs to the glycosyl hydrolase 68 family.</text>
</comment>
<dbReference type="Pfam" id="PF00746">
    <property type="entry name" value="Gram_pos_anchor"/>
    <property type="match status" value="1"/>
</dbReference>
<feature type="transmembrane region" description="Helical" evidence="13">
    <location>
        <begin position="874"/>
        <end position="891"/>
    </location>
</feature>
<dbReference type="NCBIfam" id="TIGR01167">
    <property type="entry name" value="LPXTG_anchor"/>
    <property type="match status" value="1"/>
</dbReference>
<evidence type="ECO:0000313" key="15">
    <source>
        <dbReference type="EMBL" id="ADB27748.1"/>
    </source>
</evidence>
<dbReference type="InterPro" id="IPR003469">
    <property type="entry name" value="Glyco_hydro_68"/>
</dbReference>
<feature type="region of interest" description="Disordered" evidence="12">
    <location>
        <begin position="58"/>
        <end position="174"/>
    </location>
</feature>
<evidence type="ECO:0000256" key="6">
    <source>
        <dbReference type="ARBA" id="ARBA00023088"/>
    </source>
</evidence>
<dbReference type="SUPFAM" id="SSF75005">
    <property type="entry name" value="Arabinanase/levansucrase/invertase"/>
    <property type="match status" value="1"/>
</dbReference>
<dbReference type="SMR" id="D2WS87"/>
<dbReference type="BRENDA" id="2.4.1.9">
    <property type="organism ID" value="2857"/>
</dbReference>
<feature type="binding site" evidence="8">
    <location>
        <begin position="461"/>
        <end position="462"/>
    </location>
    <ligand>
        <name>substrate</name>
    </ligand>
</feature>
<feature type="site" description="Transition state stabilizer" evidence="10">
    <location>
        <position position="462"/>
    </location>
</feature>
<reference evidence="15" key="1">
    <citation type="submission" date="2009-08" db="EMBL/GenBank/DDBJ databases">
        <title>Cloning of fructansucrase gene from Weissella confusa MBFCNC-2(1) isolated from local beverage Cincau.</title>
        <authorList>
            <person name="Malik A."/>
            <person name="Ishikawa S."/>
            <person name="Ogasawara N."/>
        </authorList>
    </citation>
    <scope>NUCLEOTIDE SEQUENCE</scope>
    <source>
        <strain evidence="15">MBFCNC-2</strain>
    </source>
</reference>
<accession>D2WS87</accession>
<evidence type="ECO:0000256" key="5">
    <source>
        <dbReference type="ARBA" id="ARBA00022837"/>
    </source>
</evidence>
<keyword evidence="6" id="KW-0572">Peptidoglycan-anchor</keyword>
<dbReference type="PROSITE" id="PS50847">
    <property type="entry name" value="GRAM_POS_ANCHORING"/>
    <property type="match status" value="1"/>
</dbReference>
<keyword evidence="5 9" id="KW-0106">Calcium</keyword>
<feature type="active site" description="Nucleophile" evidence="7">
    <location>
        <position position="282"/>
    </location>
</feature>
<feature type="binding site" evidence="8">
    <location>
        <begin position="575"/>
        <end position="577"/>
    </location>
    <ligand>
        <name>substrate</name>
    </ligand>
</feature>
<evidence type="ECO:0000256" key="12">
    <source>
        <dbReference type="SAM" id="MobiDB-lite"/>
    </source>
</evidence>
<evidence type="ECO:0000256" key="13">
    <source>
        <dbReference type="SAM" id="Phobius"/>
    </source>
</evidence>
<dbReference type="InterPro" id="IPR023296">
    <property type="entry name" value="Glyco_hydro_beta-prop_sf"/>
</dbReference>
<keyword evidence="13" id="KW-1133">Transmembrane helix</keyword>
<feature type="binding site" evidence="8">
    <location>
        <position position="281"/>
    </location>
    <ligand>
        <name>substrate</name>
    </ligand>
</feature>
<keyword evidence="13" id="KW-0812">Transmembrane</keyword>
<evidence type="ECO:0000256" key="10">
    <source>
        <dbReference type="PIRSR" id="PIRSR603469-4"/>
    </source>
</evidence>
<dbReference type="Pfam" id="PF19258">
    <property type="entry name" value="KxYKxGKxW_sig"/>
    <property type="match status" value="1"/>
</dbReference>
<proteinExistence type="inferred from homology"/>
<name>D2WS87_WEICO</name>
<keyword evidence="3" id="KW-0964">Secreted</keyword>
<feature type="region of interest" description="Disordered" evidence="12">
    <location>
        <begin position="789"/>
        <end position="847"/>
    </location>
</feature>
<evidence type="ECO:0000256" key="2">
    <source>
        <dbReference type="ARBA" id="ARBA00022512"/>
    </source>
</evidence>
<protein>
    <submittedName>
        <fullName evidence="15">Fructansucrase</fullName>
    </submittedName>
</protein>
<feature type="binding site" evidence="9">
    <location>
        <position position="542"/>
    </location>
    <ligand>
        <name>Ca(2+)</name>
        <dbReference type="ChEBI" id="CHEBI:29108"/>
        <label>1</label>
    </ligand>
</feature>
<feature type="domain" description="Gram-positive cocci surface proteins LPxTG" evidence="14">
    <location>
        <begin position="863"/>
        <end position="900"/>
    </location>
</feature>
<dbReference type="GO" id="GO:0046872">
    <property type="term" value="F:metal ion binding"/>
    <property type="evidence" value="ECO:0007669"/>
    <property type="project" value="UniProtKB-KW"/>
</dbReference>
<evidence type="ECO:0000256" key="1">
    <source>
        <dbReference type="ARBA" id="ARBA00006775"/>
    </source>
</evidence>
<dbReference type="InterPro" id="IPR022263">
    <property type="entry name" value="KxYKxGKxW"/>
</dbReference>
<dbReference type="NCBIfam" id="TIGR03715">
    <property type="entry name" value="KxYKxGKxW"/>
    <property type="match status" value="1"/>
</dbReference>
<feature type="binding site" evidence="9">
    <location>
        <position position="487"/>
    </location>
    <ligand>
        <name>Ca(2+)</name>
        <dbReference type="ChEBI" id="CHEBI:29108"/>
        <label>2</label>
    </ligand>
</feature>
<dbReference type="Gene3D" id="2.115.10.20">
    <property type="entry name" value="Glycosyl hydrolase domain, family 43"/>
    <property type="match status" value="1"/>
</dbReference>
<organism evidence="15">
    <name type="scientific">Weissella confusa</name>
    <name type="common">Lactobacillus confusus</name>
    <dbReference type="NCBI Taxonomy" id="1583"/>
    <lineage>
        <taxon>Bacteria</taxon>
        <taxon>Bacillati</taxon>
        <taxon>Bacillota</taxon>
        <taxon>Bacilli</taxon>
        <taxon>Lactobacillales</taxon>
        <taxon>Lactobacillaceae</taxon>
        <taxon>Weissella</taxon>
    </lineage>
</organism>
<dbReference type="Pfam" id="PF02435">
    <property type="entry name" value="Glyco_hydro_68"/>
    <property type="match status" value="1"/>
</dbReference>
<evidence type="ECO:0000256" key="3">
    <source>
        <dbReference type="ARBA" id="ARBA00022525"/>
    </source>
</evidence>
<sequence>MLRNNYFGETKTHYKLYKCGKNWAVMGISLFSLGLGMLVTSQPVSADVTATSTSSSAVRTDAISESSSSAAKAETTSASSSSAVKAETTSASSSSAVKAETTSASSSSAVEAETAAITTAGVANNDSQTSAEVTADSTSTSQVVTNNSNNQNNTAQPAGNSTSTTQSTNQANSQISNQGQLNQFATGFVNRAISEGANVDPNNFTQAQIDALNKLEKYSITKKNTDTTQFTYYQFQQTADKLAEVDPQYAIPYFKADQIQNLPAATAKDGQIGKVANMDIWDSWPVQDPTTGEISNWNGKQLVIAMMGTPNANSNHLYLLYNDYGGDNFAGWKNAGDIFAGYHGDKKTGLEIFDDQEWSGSAYPLNDGSIQLFYTHSNYETKTINHQNHQRIATANLKMKLNTDGTISIASVDNDHTLFEGKDNASANGTHYQTFDQWAHNVTMFDGHQEDFGGADNFAMRDPHIVKDSQGNRYLVFEASTGDDDYQSEDQIYDLRNYGGNAKFQLESLFNLINNDYSVMDKVTGKMIKIGRDMRVRASQANAAIGIIKLGGTENNPTVAEVYDPIISAVMVSDEIERPDIVKIGDTYYLFAASRLNRGTNDAAWRKANDKVGDNVVTLGWYSKDLTKGFKPLNGNGVVLTSTVPANWRTATYSYYAVPTRSTDPRFKNTVLITAYMTNRNRVADYRNKDGKAVLDPDFIQENNGEHNSTWAPSFLLRVNPDGTTRVLPYVTNQGVWDFNNATKLNTNIMTAKADEAYLPWEKGVPFDNGSILGSGQYWVDSMPSDPYIPTAPTAGTPGTTGTAGTPGTTGTAGTPGTAGTAGTPGTAGTAETAPTEPSKPTTPTNPVQAVQAAVTNFVDPQLPQTGATDQQHITLSGLLLLAMSSLLGLFRMTKRQRKE</sequence>
<keyword evidence="9" id="KW-0479">Metal-binding</keyword>
<evidence type="ECO:0000256" key="8">
    <source>
        <dbReference type="PIRSR" id="PIRSR603469-2"/>
    </source>
</evidence>
<feature type="compositionally biased region" description="Low complexity" evidence="12">
    <location>
        <begin position="791"/>
        <end position="837"/>
    </location>
</feature>
<dbReference type="GO" id="GO:0009758">
    <property type="term" value="P:carbohydrate utilization"/>
    <property type="evidence" value="ECO:0007669"/>
    <property type="project" value="InterPro"/>
</dbReference>
<feature type="binding site" evidence="9">
    <location>
        <position position="456"/>
    </location>
    <ligand>
        <name>Ca(2+)</name>
        <dbReference type="ChEBI" id="CHEBI:29108"/>
        <label>1</label>
    </ligand>
</feature>
<dbReference type="AlphaFoldDB" id="D2WS87"/>
<dbReference type="GO" id="GO:0050053">
    <property type="term" value="F:levansucrase activity"/>
    <property type="evidence" value="ECO:0007669"/>
    <property type="project" value="InterPro"/>
</dbReference>
<feature type="compositionally biased region" description="Low complexity" evidence="12">
    <location>
        <begin position="58"/>
        <end position="120"/>
    </location>
</feature>
<keyword evidence="2" id="KW-0134">Cell wall</keyword>
<feature type="binding site" evidence="9">
    <location>
        <position position="574"/>
    </location>
    <ligand>
        <name>Ca(2+)</name>
        <dbReference type="ChEBI" id="CHEBI:29108"/>
        <label>1</label>
    </ligand>
</feature>
<feature type="binding site" evidence="8">
    <location>
        <position position="359"/>
    </location>
    <ligand>
        <name>substrate</name>
    </ligand>
</feature>
<evidence type="ECO:0000256" key="9">
    <source>
        <dbReference type="PIRSR" id="PIRSR603469-3"/>
    </source>
</evidence>